<protein>
    <submittedName>
        <fullName evidence="1">Uncharacterized protein</fullName>
    </submittedName>
</protein>
<dbReference type="Proteomes" id="UP001194468">
    <property type="component" value="Unassembled WGS sequence"/>
</dbReference>
<dbReference type="AlphaFoldDB" id="A0AAD4C866"/>
<proteinExistence type="predicted"/>
<comment type="caution">
    <text evidence="1">The sequence shown here is derived from an EMBL/GenBank/DDBJ whole genome shotgun (WGS) entry which is preliminary data.</text>
</comment>
<sequence length="236" mass="26405">MEGVFCLQSLNDFPEQLILNTDRSSSPTCCRTWHLGERRRREVDLADGDPIVVVVDSGLEVAVILKYLGLPHLVIDKKVRVGDNTHETLVEGSLQHVILAHDNLVQSDTLLAMSLIGEMFTPTWPVFTSARKVADWLEVYANYLELNVWTSPVITETEGNDDLKTWTVKDTRTFKVKHLVFATGFGGRPKVRQGDLVSKLASKDSEDFKGSLPTSLPYPPVKRIRQCIVLHSANHG</sequence>
<reference evidence="1" key="1">
    <citation type="submission" date="2019-10" db="EMBL/GenBank/DDBJ databases">
        <authorList>
            <consortium name="DOE Joint Genome Institute"/>
            <person name="Kuo A."/>
            <person name="Miyauchi S."/>
            <person name="Kiss E."/>
            <person name="Drula E."/>
            <person name="Kohler A."/>
            <person name="Sanchez-Garcia M."/>
            <person name="Andreopoulos B."/>
            <person name="Barry K.W."/>
            <person name="Bonito G."/>
            <person name="Buee M."/>
            <person name="Carver A."/>
            <person name="Chen C."/>
            <person name="Cichocki N."/>
            <person name="Clum A."/>
            <person name="Culley D."/>
            <person name="Crous P.W."/>
            <person name="Fauchery L."/>
            <person name="Girlanda M."/>
            <person name="Hayes R."/>
            <person name="Keri Z."/>
            <person name="LaButti K."/>
            <person name="Lipzen A."/>
            <person name="Lombard V."/>
            <person name="Magnuson J."/>
            <person name="Maillard F."/>
            <person name="Morin E."/>
            <person name="Murat C."/>
            <person name="Nolan M."/>
            <person name="Ohm R."/>
            <person name="Pangilinan J."/>
            <person name="Pereira M."/>
            <person name="Perotto S."/>
            <person name="Peter M."/>
            <person name="Riley R."/>
            <person name="Sitrit Y."/>
            <person name="Stielow B."/>
            <person name="Szollosi G."/>
            <person name="Zifcakova L."/>
            <person name="Stursova M."/>
            <person name="Spatafora J.W."/>
            <person name="Tedersoo L."/>
            <person name="Vaario L.-M."/>
            <person name="Yamada A."/>
            <person name="Yan M."/>
            <person name="Wang P."/>
            <person name="Xu J."/>
            <person name="Bruns T."/>
            <person name="Baldrian P."/>
            <person name="Vilgalys R."/>
            <person name="Henrissat B."/>
            <person name="Grigoriev I.V."/>
            <person name="Hibbett D."/>
            <person name="Nagy L.G."/>
            <person name="Martin F.M."/>
        </authorList>
    </citation>
    <scope>NUCLEOTIDE SEQUENCE</scope>
    <source>
        <strain evidence="1">BED1</strain>
    </source>
</reference>
<dbReference type="InterPro" id="IPR036188">
    <property type="entry name" value="FAD/NAD-bd_sf"/>
</dbReference>
<dbReference type="SUPFAM" id="SSF51905">
    <property type="entry name" value="FAD/NAD(P)-binding domain"/>
    <property type="match status" value="1"/>
</dbReference>
<gene>
    <name evidence="1" type="ORF">L210DRAFT_3499293</name>
</gene>
<evidence type="ECO:0000313" key="2">
    <source>
        <dbReference type="Proteomes" id="UP001194468"/>
    </source>
</evidence>
<organism evidence="1 2">
    <name type="scientific">Boletus edulis BED1</name>
    <dbReference type="NCBI Taxonomy" id="1328754"/>
    <lineage>
        <taxon>Eukaryota</taxon>
        <taxon>Fungi</taxon>
        <taxon>Dikarya</taxon>
        <taxon>Basidiomycota</taxon>
        <taxon>Agaricomycotina</taxon>
        <taxon>Agaricomycetes</taxon>
        <taxon>Agaricomycetidae</taxon>
        <taxon>Boletales</taxon>
        <taxon>Boletineae</taxon>
        <taxon>Boletaceae</taxon>
        <taxon>Boletoideae</taxon>
        <taxon>Boletus</taxon>
    </lineage>
</organism>
<dbReference type="Gene3D" id="3.50.50.60">
    <property type="entry name" value="FAD/NAD(P)-binding domain"/>
    <property type="match status" value="1"/>
</dbReference>
<keyword evidence="2" id="KW-1185">Reference proteome</keyword>
<dbReference type="EMBL" id="WHUW01000001">
    <property type="protein sequence ID" value="KAF8452265.1"/>
    <property type="molecule type" value="Genomic_DNA"/>
</dbReference>
<evidence type="ECO:0000313" key="1">
    <source>
        <dbReference type="EMBL" id="KAF8452265.1"/>
    </source>
</evidence>
<name>A0AAD4C866_BOLED</name>
<accession>A0AAD4C866</accession>
<reference evidence="1" key="2">
    <citation type="journal article" date="2020" name="Nat. Commun.">
        <title>Large-scale genome sequencing of mycorrhizal fungi provides insights into the early evolution of symbiotic traits.</title>
        <authorList>
            <person name="Miyauchi S."/>
            <person name="Kiss E."/>
            <person name="Kuo A."/>
            <person name="Drula E."/>
            <person name="Kohler A."/>
            <person name="Sanchez-Garcia M."/>
            <person name="Morin E."/>
            <person name="Andreopoulos B."/>
            <person name="Barry K.W."/>
            <person name="Bonito G."/>
            <person name="Buee M."/>
            <person name="Carver A."/>
            <person name="Chen C."/>
            <person name="Cichocki N."/>
            <person name="Clum A."/>
            <person name="Culley D."/>
            <person name="Crous P.W."/>
            <person name="Fauchery L."/>
            <person name="Girlanda M."/>
            <person name="Hayes R.D."/>
            <person name="Keri Z."/>
            <person name="LaButti K."/>
            <person name="Lipzen A."/>
            <person name="Lombard V."/>
            <person name="Magnuson J."/>
            <person name="Maillard F."/>
            <person name="Murat C."/>
            <person name="Nolan M."/>
            <person name="Ohm R.A."/>
            <person name="Pangilinan J."/>
            <person name="Pereira M.F."/>
            <person name="Perotto S."/>
            <person name="Peter M."/>
            <person name="Pfister S."/>
            <person name="Riley R."/>
            <person name="Sitrit Y."/>
            <person name="Stielow J.B."/>
            <person name="Szollosi G."/>
            <person name="Zifcakova L."/>
            <person name="Stursova M."/>
            <person name="Spatafora J.W."/>
            <person name="Tedersoo L."/>
            <person name="Vaario L.M."/>
            <person name="Yamada A."/>
            <person name="Yan M."/>
            <person name="Wang P."/>
            <person name="Xu J."/>
            <person name="Bruns T."/>
            <person name="Baldrian P."/>
            <person name="Vilgalys R."/>
            <person name="Dunand C."/>
            <person name="Henrissat B."/>
            <person name="Grigoriev I.V."/>
            <person name="Hibbett D."/>
            <person name="Nagy L.G."/>
            <person name="Martin F.M."/>
        </authorList>
    </citation>
    <scope>NUCLEOTIDE SEQUENCE</scope>
    <source>
        <strain evidence="1">BED1</strain>
    </source>
</reference>